<dbReference type="PANTHER" id="PTHR43685">
    <property type="entry name" value="GLYCOSYLTRANSFERASE"/>
    <property type="match status" value="1"/>
</dbReference>
<keyword evidence="3" id="KW-1185">Reference proteome</keyword>
<name>A0A3N2CRI3_9ACTN</name>
<dbReference type="Pfam" id="PF00535">
    <property type="entry name" value="Glycos_transf_2"/>
    <property type="match status" value="1"/>
</dbReference>
<gene>
    <name evidence="2" type="ORF">EDD33_0966</name>
</gene>
<comment type="caution">
    <text evidence="2">The sequence shown here is derived from an EMBL/GenBank/DDBJ whole genome shotgun (WGS) entry which is preliminary data.</text>
</comment>
<dbReference type="CDD" id="cd00761">
    <property type="entry name" value="Glyco_tranf_GTA_type"/>
    <property type="match status" value="1"/>
</dbReference>
<evidence type="ECO:0000313" key="2">
    <source>
        <dbReference type="EMBL" id="ROR90131.1"/>
    </source>
</evidence>
<reference evidence="2 3" key="1">
    <citation type="submission" date="2018-11" db="EMBL/GenBank/DDBJ databases">
        <title>Sequencing the genomes of 1000 actinobacteria strains.</title>
        <authorList>
            <person name="Klenk H.-P."/>
        </authorList>
    </citation>
    <scope>NUCLEOTIDE SEQUENCE [LARGE SCALE GENOMIC DNA]</scope>
    <source>
        <strain evidence="2 3">DSM 12652</strain>
    </source>
</reference>
<dbReference type="PANTHER" id="PTHR43685:SF11">
    <property type="entry name" value="GLYCOSYLTRANSFERASE TAGX-RELATED"/>
    <property type="match status" value="1"/>
</dbReference>
<dbReference type="SUPFAM" id="SSF53448">
    <property type="entry name" value="Nucleotide-diphospho-sugar transferases"/>
    <property type="match status" value="1"/>
</dbReference>
<dbReference type="EMBL" id="RKHO01000001">
    <property type="protein sequence ID" value="ROR90131.1"/>
    <property type="molecule type" value="Genomic_DNA"/>
</dbReference>
<accession>A0A3N2CRI3</accession>
<sequence>MAPGPRPTFSVVVAAYDAAHEIGAAVGSALAQTEPPLEILVGDDGSSDDIAGALAPFGDRVRLSRLPHRGAASASNDVAREARGDFLVILDADDTWDPRRLERLGDLAQARPDLDLLTTDAWFVVDGARRGTFYAANDFATVEQDVEILRRTYFFAHVAVRRSAWERAGGFAEDLARGYDWDLQLRLLLSGVRAGCVLEPLADYAVHDSSLSADRWESMTARVELLDRAERTHRLSERQTAALHDARRLYRVRGLDARAEKLLIEGGRGRRRANLELAIASGAGRRRRALAAAAVLAPGVVGRRVRRKAERRGRAATDRSVA</sequence>
<evidence type="ECO:0000259" key="1">
    <source>
        <dbReference type="Pfam" id="PF00535"/>
    </source>
</evidence>
<dbReference type="InterPro" id="IPR050834">
    <property type="entry name" value="Glycosyltransf_2"/>
</dbReference>
<organism evidence="2 3">
    <name type="scientific">Nocardioides aurantiacus</name>
    <dbReference type="NCBI Taxonomy" id="86796"/>
    <lineage>
        <taxon>Bacteria</taxon>
        <taxon>Bacillati</taxon>
        <taxon>Actinomycetota</taxon>
        <taxon>Actinomycetes</taxon>
        <taxon>Propionibacteriales</taxon>
        <taxon>Nocardioidaceae</taxon>
        <taxon>Nocardioides</taxon>
    </lineage>
</organism>
<evidence type="ECO:0000313" key="3">
    <source>
        <dbReference type="Proteomes" id="UP000281738"/>
    </source>
</evidence>
<dbReference type="InterPro" id="IPR001173">
    <property type="entry name" value="Glyco_trans_2-like"/>
</dbReference>
<dbReference type="GO" id="GO:0016740">
    <property type="term" value="F:transferase activity"/>
    <property type="evidence" value="ECO:0007669"/>
    <property type="project" value="UniProtKB-KW"/>
</dbReference>
<proteinExistence type="predicted"/>
<dbReference type="Proteomes" id="UP000281738">
    <property type="component" value="Unassembled WGS sequence"/>
</dbReference>
<dbReference type="InterPro" id="IPR029044">
    <property type="entry name" value="Nucleotide-diphossugar_trans"/>
</dbReference>
<feature type="domain" description="Glycosyltransferase 2-like" evidence="1">
    <location>
        <begin position="10"/>
        <end position="130"/>
    </location>
</feature>
<dbReference type="AlphaFoldDB" id="A0A3N2CRI3"/>
<keyword evidence="2" id="KW-0808">Transferase</keyword>
<dbReference type="Gene3D" id="3.90.550.10">
    <property type="entry name" value="Spore Coat Polysaccharide Biosynthesis Protein SpsA, Chain A"/>
    <property type="match status" value="1"/>
</dbReference>
<protein>
    <submittedName>
        <fullName evidence="2">Glycosyl transferase family 2</fullName>
    </submittedName>
</protein>